<evidence type="ECO:0000313" key="14">
    <source>
        <dbReference type="Proteomes" id="UP000694545"/>
    </source>
</evidence>
<evidence type="ECO:0000256" key="1">
    <source>
        <dbReference type="ARBA" id="ARBA00004479"/>
    </source>
</evidence>
<evidence type="ECO:0000256" key="7">
    <source>
        <dbReference type="ARBA" id="ARBA00023136"/>
    </source>
</evidence>
<dbReference type="InterPro" id="IPR011162">
    <property type="entry name" value="MHC_I/II-like_Ag-recog"/>
</dbReference>
<comment type="subcellular location">
    <subcellularLocation>
        <location evidence="1">Membrane</location>
        <topology evidence="1">Single-pass type I membrane protein</topology>
    </subcellularLocation>
</comment>
<dbReference type="Proteomes" id="UP000694545">
    <property type="component" value="Unplaced"/>
</dbReference>
<dbReference type="Gene3D" id="3.30.500.10">
    <property type="entry name" value="MHC class I-like antigen recognition-like"/>
    <property type="match status" value="1"/>
</dbReference>
<dbReference type="SMART" id="SM00407">
    <property type="entry name" value="IGc1"/>
    <property type="match status" value="1"/>
</dbReference>
<dbReference type="PROSITE" id="PS00290">
    <property type="entry name" value="IG_MHC"/>
    <property type="match status" value="1"/>
</dbReference>
<dbReference type="GO" id="GO:0002474">
    <property type="term" value="P:antigen processing and presentation of peptide antigen via MHC class I"/>
    <property type="evidence" value="ECO:0007669"/>
    <property type="project" value="UniProtKB-KW"/>
</dbReference>
<evidence type="ECO:0000256" key="10">
    <source>
        <dbReference type="RuleBase" id="RU004439"/>
    </source>
</evidence>
<dbReference type="SUPFAM" id="SSF48726">
    <property type="entry name" value="Immunoglobulin"/>
    <property type="match status" value="1"/>
</dbReference>
<evidence type="ECO:0000256" key="8">
    <source>
        <dbReference type="ARBA" id="ARBA00023157"/>
    </source>
</evidence>
<evidence type="ECO:0000256" key="4">
    <source>
        <dbReference type="ARBA" id="ARBA00022729"/>
    </source>
</evidence>
<evidence type="ECO:0000259" key="12">
    <source>
        <dbReference type="PROSITE" id="PS50835"/>
    </source>
</evidence>
<dbReference type="PROSITE" id="PS50835">
    <property type="entry name" value="IG_LIKE"/>
    <property type="match status" value="1"/>
</dbReference>
<dbReference type="AlphaFoldDB" id="A0A8D2L6M4"/>
<dbReference type="Gene3D" id="2.60.40.10">
    <property type="entry name" value="Immunoglobulins"/>
    <property type="match status" value="1"/>
</dbReference>
<sequence length="361" mass="40669">WGATAEKALLRVLTLLISFTEDPSSHSMRFFRTGVSDPSEGLPPFTVVGYLDDQPFLYYDWRTRKDQPKCSWIRKVEKDDPDYWERNTQISWNTEQVFKVRLVNVPKYYNQTASLAGLHTWQEMYGCELRADGSTVALDEYAYDGKTYLSFDKETLTWTAADAAAQVTKRKLEAEPAIAQRNKAYLEGFCVETLQRLVGYAEGALQRKEPPVVKVTHEQGRDGTETLTCRAFGFYPKEIDIVWTKDGEVWLQDTFSGVVAPNSDGTYHAWASVRLDPQDRDRYRCRVGHDSLLGPLGFAWEEPDGERRVGAGASPRGAAWGAVPFPPTGRPPVSRPQAAWHTPPPPGVFRVQSAFSGFSTL</sequence>
<keyword evidence="5" id="KW-0391">Immunity</keyword>
<dbReference type="GO" id="GO:0005615">
    <property type="term" value="C:extracellular space"/>
    <property type="evidence" value="ECO:0007669"/>
    <property type="project" value="TreeGrafter"/>
</dbReference>
<evidence type="ECO:0000313" key="13">
    <source>
        <dbReference type="Ensembl" id="ENSVKKP00000017627.1"/>
    </source>
</evidence>
<dbReference type="InterPro" id="IPR037055">
    <property type="entry name" value="MHC_I-like_Ag-recog_sf"/>
</dbReference>
<dbReference type="InterPro" id="IPR001039">
    <property type="entry name" value="MHC_I_a_a1/a2"/>
</dbReference>
<comment type="similarity">
    <text evidence="10">Belongs to the MHC class I family.</text>
</comment>
<keyword evidence="9" id="KW-0325">Glycoprotein</keyword>
<dbReference type="InterPro" id="IPR013783">
    <property type="entry name" value="Ig-like_fold"/>
</dbReference>
<dbReference type="InterPro" id="IPR003006">
    <property type="entry name" value="Ig/MHC_CS"/>
</dbReference>
<evidence type="ECO:0000256" key="2">
    <source>
        <dbReference type="ARBA" id="ARBA00022451"/>
    </source>
</evidence>
<dbReference type="Pfam" id="PF00129">
    <property type="entry name" value="MHC_I"/>
    <property type="match status" value="1"/>
</dbReference>
<keyword evidence="2" id="KW-0490">MHC I</keyword>
<proteinExistence type="inferred from homology"/>
<keyword evidence="14" id="KW-1185">Reference proteome</keyword>
<evidence type="ECO:0000256" key="3">
    <source>
        <dbReference type="ARBA" id="ARBA00022692"/>
    </source>
</evidence>
<evidence type="ECO:0000256" key="6">
    <source>
        <dbReference type="ARBA" id="ARBA00022989"/>
    </source>
</evidence>
<dbReference type="InterPro" id="IPR007110">
    <property type="entry name" value="Ig-like_dom"/>
</dbReference>
<evidence type="ECO:0000256" key="5">
    <source>
        <dbReference type="ARBA" id="ARBA00022859"/>
    </source>
</evidence>
<evidence type="ECO:0000256" key="11">
    <source>
        <dbReference type="SAM" id="SignalP"/>
    </source>
</evidence>
<dbReference type="InterPro" id="IPR050208">
    <property type="entry name" value="MHC_class-I_related"/>
</dbReference>
<dbReference type="OMA" id="PETERWI"/>
<evidence type="ECO:0000256" key="9">
    <source>
        <dbReference type="ARBA" id="ARBA00023180"/>
    </source>
</evidence>
<reference evidence="13" key="2">
    <citation type="submission" date="2025-09" db="UniProtKB">
        <authorList>
            <consortium name="Ensembl"/>
        </authorList>
    </citation>
    <scope>IDENTIFICATION</scope>
</reference>
<reference evidence="13" key="1">
    <citation type="submission" date="2025-08" db="UniProtKB">
        <authorList>
            <consortium name="Ensembl"/>
        </authorList>
    </citation>
    <scope>IDENTIFICATION</scope>
</reference>
<keyword evidence="7" id="KW-0472">Membrane</keyword>
<dbReference type="InterPro" id="IPR036179">
    <property type="entry name" value="Ig-like_dom_sf"/>
</dbReference>
<dbReference type="PANTHER" id="PTHR16675">
    <property type="entry name" value="MHC CLASS I-RELATED"/>
    <property type="match status" value="1"/>
</dbReference>
<dbReference type="Ensembl" id="ENSVKKT00000018066.1">
    <property type="protein sequence ID" value="ENSVKKP00000017627.1"/>
    <property type="gene ID" value="ENSVKKG00000011673.1"/>
</dbReference>
<dbReference type="Pfam" id="PF07654">
    <property type="entry name" value="C1-set"/>
    <property type="match status" value="1"/>
</dbReference>
<organism evidence="13 14">
    <name type="scientific">Varanus komodoensis</name>
    <name type="common">Komodo dragon</name>
    <dbReference type="NCBI Taxonomy" id="61221"/>
    <lineage>
        <taxon>Eukaryota</taxon>
        <taxon>Metazoa</taxon>
        <taxon>Chordata</taxon>
        <taxon>Craniata</taxon>
        <taxon>Vertebrata</taxon>
        <taxon>Euteleostomi</taxon>
        <taxon>Lepidosauria</taxon>
        <taxon>Squamata</taxon>
        <taxon>Bifurcata</taxon>
        <taxon>Unidentata</taxon>
        <taxon>Episquamata</taxon>
        <taxon>Toxicofera</taxon>
        <taxon>Anguimorpha</taxon>
        <taxon>Paleoanguimorpha</taxon>
        <taxon>Varanoidea</taxon>
        <taxon>Varanidae</taxon>
        <taxon>Varanus</taxon>
    </lineage>
</organism>
<protein>
    <recommendedName>
        <fullName evidence="12">Ig-like domain-containing protein</fullName>
    </recommendedName>
</protein>
<dbReference type="InterPro" id="IPR003597">
    <property type="entry name" value="Ig_C1-set"/>
</dbReference>
<dbReference type="CDD" id="cd07698">
    <property type="entry name" value="IgC1_MHC_I_alpha3"/>
    <property type="match status" value="1"/>
</dbReference>
<feature type="chain" id="PRO_5034879074" description="Ig-like domain-containing protein" evidence="11">
    <location>
        <begin position="28"/>
        <end position="361"/>
    </location>
</feature>
<keyword evidence="3" id="KW-0812">Transmembrane</keyword>
<name>A0A8D2L6M4_VARKO</name>
<dbReference type="FunFam" id="2.60.40.10:FF:000204">
    <property type="entry name" value="Major histocompatibility complex, class I-related protein"/>
    <property type="match status" value="1"/>
</dbReference>
<dbReference type="GO" id="GO:0042612">
    <property type="term" value="C:MHC class I protein complex"/>
    <property type="evidence" value="ECO:0007669"/>
    <property type="project" value="UniProtKB-KW"/>
</dbReference>
<dbReference type="PANTHER" id="PTHR16675:SF242">
    <property type="entry name" value="MAJOR HISTOCOMPATIBILITY COMPLEX CLASS I-RELATED GENE PROTEIN"/>
    <property type="match status" value="1"/>
</dbReference>
<dbReference type="InterPro" id="IPR011161">
    <property type="entry name" value="MHC_I-like_Ag-recog"/>
</dbReference>
<feature type="domain" description="Ig-like" evidence="12">
    <location>
        <begin position="210"/>
        <end position="291"/>
    </location>
</feature>
<feature type="signal peptide" evidence="11">
    <location>
        <begin position="1"/>
        <end position="27"/>
    </location>
</feature>
<dbReference type="SUPFAM" id="SSF54452">
    <property type="entry name" value="MHC antigen-recognition domain"/>
    <property type="match status" value="1"/>
</dbReference>
<dbReference type="FunFam" id="3.30.500.10:FF:000001">
    <property type="entry name" value="H-2 class I histocompatibility antigen, alpha chain"/>
    <property type="match status" value="1"/>
</dbReference>
<accession>A0A8D2L6M4</accession>
<dbReference type="GO" id="GO:0006955">
    <property type="term" value="P:immune response"/>
    <property type="evidence" value="ECO:0007669"/>
    <property type="project" value="TreeGrafter"/>
</dbReference>
<keyword evidence="6" id="KW-1133">Transmembrane helix</keyword>
<dbReference type="GO" id="GO:0009897">
    <property type="term" value="C:external side of plasma membrane"/>
    <property type="evidence" value="ECO:0007669"/>
    <property type="project" value="TreeGrafter"/>
</dbReference>
<dbReference type="PRINTS" id="PR01638">
    <property type="entry name" value="MHCCLASSI"/>
</dbReference>
<keyword evidence="4 11" id="KW-0732">Signal</keyword>
<keyword evidence="8" id="KW-1015">Disulfide bond</keyword>